<dbReference type="RefSeq" id="WP_067522578.1">
    <property type="nucleotide sequence ID" value="NZ_JABELX010000004.1"/>
</dbReference>
<evidence type="ECO:0000313" key="4">
    <source>
        <dbReference type="Proteomes" id="UP000586827"/>
    </source>
</evidence>
<accession>A0A849C6W7</accession>
<evidence type="ECO:0000313" key="3">
    <source>
        <dbReference type="EMBL" id="NNH70629.1"/>
    </source>
</evidence>
<keyword evidence="1" id="KW-0378">Hydrolase</keyword>
<reference evidence="3 4" key="1">
    <citation type="submission" date="2020-05" db="EMBL/GenBank/DDBJ databases">
        <title>MicrobeNet Type strains.</title>
        <authorList>
            <person name="Nicholson A.C."/>
        </authorList>
    </citation>
    <scope>NUCLEOTIDE SEQUENCE [LARGE SCALE GENOMIC DNA]</scope>
    <source>
        <strain evidence="3 4">JCM 3224</strain>
    </source>
</reference>
<keyword evidence="4" id="KW-1185">Reference proteome</keyword>
<dbReference type="EMBL" id="JABELX010000004">
    <property type="protein sequence ID" value="NNH70629.1"/>
    <property type="molecule type" value="Genomic_DNA"/>
</dbReference>
<dbReference type="Proteomes" id="UP000586827">
    <property type="component" value="Unassembled WGS sequence"/>
</dbReference>
<dbReference type="AlphaFoldDB" id="A0A849C6W7"/>
<evidence type="ECO:0000256" key="1">
    <source>
        <dbReference type="ARBA" id="ARBA00022801"/>
    </source>
</evidence>
<evidence type="ECO:0000259" key="2">
    <source>
        <dbReference type="Pfam" id="PF07228"/>
    </source>
</evidence>
<dbReference type="InterPro" id="IPR036457">
    <property type="entry name" value="PPM-type-like_dom_sf"/>
</dbReference>
<dbReference type="GO" id="GO:0016791">
    <property type="term" value="F:phosphatase activity"/>
    <property type="evidence" value="ECO:0007669"/>
    <property type="project" value="TreeGrafter"/>
</dbReference>
<dbReference type="Pfam" id="PF07228">
    <property type="entry name" value="SpoIIE"/>
    <property type="match status" value="1"/>
</dbReference>
<protein>
    <submittedName>
        <fullName evidence="3">SpoIIE family protein phosphatase</fullName>
    </submittedName>
</protein>
<proteinExistence type="predicted"/>
<organism evidence="3 4">
    <name type="scientific">Nocardia uniformis</name>
    <dbReference type="NCBI Taxonomy" id="53432"/>
    <lineage>
        <taxon>Bacteria</taxon>
        <taxon>Bacillati</taxon>
        <taxon>Actinomycetota</taxon>
        <taxon>Actinomycetes</taxon>
        <taxon>Mycobacteriales</taxon>
        <taxon>Nocardiaceae</taxon>
        <taxon>Nocardia</taxon>
    </lineage>
</organism>
<comment type="caution">
    <text evidence="3">The sequence shown here is derived from an EMBL/GenBank/DDBJ whole genome shotgun (WGS) entry which is preliminary data.</text>
</comment>
<dbReference type="PANTHER" id="PTHR43156">
    <property type="entry name" value="STAGE II SPORULATION PROTEIN E-RELATED"/>
    <property type="match status" value="1"/>
</dbReference>
<sequence>MAVPNLLHGSGFGWAEVPPGSMILLYTDGLIERPGECLDVGFDRLRAAFAECAHLPVGEVCAESLRRLTPPGGYTDDIAVLAVRPAPLDRP</sequence>
<gene>
    <name evidence="3" type="ORF">HLB23_12270</name>
</gene>
<dbReference type="Gene3D" id="3.60.40.10">
    <property type="entry name" value="PPM-type phosphatase domain"/>
    <property type="match status" value="1"/>
</dbReference>
<name>A0A849C6W7_9NOCA</name>
<dbReference type="InterPro" id="IPR052016">
    <property type="entry name" value="Bact_Sigma-Reg"/>
</dbReference>
<feature type="domain" description="PPM-type phosphatase" evidence="2">
    <location>
        <begin position="16"/>
        <end position="84"/>
    </location>
</feature>
<dbReference type="PANTHER" id="PTHR43156:SF2">
    <property type="entry name" value="STAGE II SPORULATION PROTEIN E"/>
    <property type="match status" value="1"/>
</dbReference>
<dbReference type="InterPro" id="IPR001932">
    <property type="entry name" value="PPM-type_phosphatase-like_dom"/>
</dbReference>